<comment type="catalytic activity">
    <reaction evidence="7">
        <text>L-threonyl-[protein] + ATP = O-phospho-L-threonyl-[protein] + ADP + H(+)</text>
        <dbReference type="Rhea" id="RHEA:46608"/>
        <dbReference type="Rhea" id="RHEA-COMP:11060"/>
        <dbReference type="Rhea" id="RHEA-COMP:11605"/>
        <dbReference type="ChEBI" id="CHEBI:15378"/>
        <dbReference type="ChEBI" id="CHEBI:30013"/>
        <dbReference type="ChEBI" id="CHEBI:30616"/>
        <dbReference type="ChEBI" id="CHEBI:61977"/>
        <dbReference type="ChEBI" id="CHEBI:456216"/>
        <dbReference type="EC" id="2.7.11.1"/>
    </reaction>
</comment>
<evidence type="ECO:0000256" key="9">
    <source>
        <dbReference type="SAM" id="MobiDB-lite"/>
    </source>
</evidence>
<dbReference type="Gene3D" id="1.10.510.10">
    <property type="entry name" value="Transferase(Phosphotransferase) domain 1"/>
    <property type="match status" value="1"/>
</dbReference>
<evidence type="ECO:0000256" key="6">
    <source>
        <dbReference type="ARBA" id="ARBA00022840"/>
    </source>
</evidence>
<keyword evidence="6" id="KW-0067">ATP-binding</keyword>
<protein>
    <recommendedName>
        <fullName evidence="1">non-specific serine/threonine protein kinase</fullName>
        <ecNumber evidence="1">2.7.11.1</ecNumber>
    </recommendedName>
</protein>
<evidence type="ECO:0000256" key="3">
    <source>
        <dbReference type="ARBA" id="ARBA00022679"/>
    </source>
</evidence>
<dbReference type="SMART" id="SM00220">
    <property type="entry name" value="S_TKc"/>
    <property type="match status" value="1"/>
</dbReference>
<feature type="domain" description="Protein kinase" evidence="10">
    <location>
        <begin position="1"/>
        <end position="238"/>
    </location>
</feature>
<feature type="region of interest" description="Disordered" evidence="9">
    <location>
        <begin position="312"/>
        <end position="354"/>
    </location>
</feature>
<evidence type="ECO:0000313" key="12">
    <source>
        <dbReference type="Proteomes" id="UP000039865"/>
    </source>
</evidence>
<dbReference type="GO" id="GO:0004674">
    <property type="term" value="F:protein serine/threonine kinase activity"/>
    <property type="evidence" value="ECO:0007669"/>
    <property type="project" value="UniProtKB-KW"/>
</dbReference>
<reference evidence="11 12" key="1">
    <citation type="submission" date="2014-06" db="EMBL/GenBank/DDBJ databases">
        <authorList>
            <person name="Swart Estienne"/>
        </authorList>
    </citation>
    <scope>NUCLEOTIDE SEQUENCE [LARGE SCALE GENOMIC DNA]</scope>
    <source>
        <strain evidence="11 12">130c</strain>
    </source>
</reference>
<dbReference type="InParanoid" id="A0A078AKM2"/>
<dbReference type="InterPro" id="IPR011009">
    <property type="entry name" value="Kinase-like_dom_sf"/>
</dbReference>
<dbReference type="Proteomes" id="UP000039865">
    <property type="component" value="Unassembled WGS sequence"/>
</dbReference>
<evidence type="ECO:0000256" key="8">
    <source>
        <dbReference type="ARBA" id="ARBA00048679"/>
    </source>
</evidence>
<dbReference type="PROSITE" id="PS00108">
    <property type="entry name" value="PROTEIN_KINASE_ST"/>
    <property type="match status" value="1"/>
</dbReference>
<dbReference type="Pfam" id="PF00069">
    <property type="entry name" value="Pkinase"/>
    <property type="match status" value="1"/>
</dbReference>
<keyword evidence="2" id="KW-0723">Serine/threonine-protein kinase</keyword>
<dbReference type="PANTHER" id="PTHR22967:SF57">
    <property type="entry name" value="AUXILIN, ISOFORM A-RELATED"/>
    <property type="match status" value="1"/>
</dbReference>
<dbReference type="OrthoDB" id="248923at2759"/>
<feature type="region of interest" description="Disordered" evidence="9">
    <location>
        <begin position="431"/>
        <end position="456"/>
    </location>
</feature>
<keyword evidence="12" id="KW-1185">Reference proteome</keyword>
<feature type="compositionally biased region" description="Low complexity" evidence="9">
    <location>
        <begin position="312"/>
        <end position="329"/>
    </location>
</feature>
<gene>
    <name evidence="11" type="primary">Contig9813.g501</name>
    <name evidence="11" type="ORF">STYLEM_11794</name>
</gene>
<feature type="compositionally biased region" description="Low complexity" evidence="9">
    <location>
        <begin position="432"/>
        <end position="448"/>
    </location>
</feature>
<dbReference type="AlphaFoldDB" id="A0A078AKM2"/>
<evidence type="ECO:0000256" key="2">
    <source>
        <dbReference type="ARBA" id="ARBA00022527"/>
    </source>
</evidence>
<evidence type="ECO:0000256" key="5">
    <source>
        <dbReference type="ARBA" id="ARBA00022777"/>
    </source>
</evidence>
<evidence type="ECO:0000256" key="1">
    <source>
        <dbReference type="ARBA" id="ARBA00012513"/>
    </source>
</evidence>
<dbReference type="EMBL" id="CCKQ01011216">
    <property type="protein sequence ID" value="CDW82759.1"/>
    <property type="molecule type" value="Genomic_DNA"/>
</dbReference>
<keyword evidence="4" id="KW-0547">Nucleotide-binding</keyword>
<keyword evidence="5" id="KW-0418">Kinase</keyword>
<evidence type="ECO:0000313" key="11">
    <source>
        <dbReference type="EMBL" id="CDW82759.1"/>
    </source>
</evidence>
<dbReference type="InterPro" id="IPR008271">
    <property type="entry name" value="Ser/Thr_kinase_AS"/>
</dbReference>
<dbReference type="SUPFAM" id="SSF56112">
    <property type="entry name" value="Protein kinase-like (PK-like)"/>
    <property type="match status" value="1"/>
</dbReference>
<sequence>MLHPQTPPQAQTVVLVIEQSEQIAKFLKKLMGEHENIVKFVDANVLKENDGTYILILSELCSQGTLFDLLQKGLLHMHQQSPAIAHRDIKIENVLLNNKRFKLCDFGSASTSVLDYSVMNDQHMIDETIEEFEKYTTMMYRPPEMIDKYKKFLVNTQADVWMLGCVAYTLCFFQHPFQESQKLGIINAHYFMPADSRISNKLKDFVRLMLRDAQEIKLRSENQPDTSKVTNNTQNQFKSQKSIDRDLTADDIQKIQEKLRLEHQNSLNKKKQHVPLPSAYSNISNQQQIQQPIIDKSKSHVVTSSIYQLDQQLQQPPQQKQQNAAGNGDFFNWGNSNGNTQQVRPQQQQIPLKSQSIVQNQSNDWFFDFNNQQSNSNNNRPVQNTSQIQIQKQSSIQTANLLELDSQPLIQKQTDLLSELSSLDFGFSASTQQTQSQQFNQQQQPQQQKANDFFSF</sequence>
<name>A0A078AKM2_STYLE</name>
<keyword evidence="3" id="KW-0808">Transferase</keyword>
<dbReference type="InterPro" id="IPR000719">
    <property type="entry name" value="Prot_kinase_dom"/>
</dbReference>
<evidence type="ECO:0000256" key="7">
    <source>
        <dbReference type="ARBA" id="ARBA00047899"/>
    </source>
</evidence>
<dbReference type="PROSITE" id="PS50011">
    <property type="entry name" value="PROTEIN_KINASE_DOM"/>
    <property type="match status" value="1"/>
</dbReference>
<comment type="catalytic activity">
    <reaction evidence="8">
        <text>L-seryl-[protein] + ATP = O-phospho-L-seryl-[protein] + ADP + H(+)</text>
        <dbReference type="Rhea" id="RHEA:17989"/>
        <dbReference type="Rhea" id="RHEA-COMP:9863"/>
        <dbReference type="Rhea" id="RHEA-COMP:11604"/>
        <dbReference type="ChEBI" id="CHEBI:15378"/>
        <dbReference type="ChEBI" id="CHEBI:29999"/>
        <dbReference type="ChEBI" id="CHEBI:30616"/>
        <dbReference type="ChEBI" id="CHEBI:83421"/>
        <dbReference type="ChEBI" id="CHEBI:456216"/>
        <dbReference type="EC" id="2.7.11.1"/>
    </reaction>
</comment>
<dbReference type="PANTHER" id="PTHR22967">
    <property type="entry name" value="SERINE/THREONINE PROTEIN KINASE"/>
    <property type="match status" value="1"/>
</dbReference>
<proteinExistence type="predicted"/>
<feature type="compositionally biased region" description="Polar residues" evidence="9">
    <location>
        <begin position="223"/>
        <end position="240"/>
    </location>
</feature>
<dbReference type="GO" id="GO:0005737">
    <property type="term" value="C:cytoplasm"/>
    <property type="evidence" value="ECO:0007669"/>
    <property type="project" value="TreeGrafter"/>
</dbReference>
<evidence type="ECO:0000259" key="10">
    <source>
        <dbReference type="PROSITE" id="PS50011"/>
    </source>
</evidence>
<dbReference type="EC" id="2.7.11.1" evidence="1"/>
<dbReference type="OMA" id="YTEQSHQ"/>
<dbReference type="GO" id="GO:0005524">
    <property type="term" value="F:ATP binding"/>
    <property type="evidence" value="ECO:0007669"/>
    <property type="project" value="UniProtKB-KW"/>
</dbReference>
<accession>A0A078AKM2</accession>
<organism evidence="11 12">
    <name type="scientific">Stylonychia lemnae</name>
    <name type="common">Ciliate</name>
    <dbReference type="NCBI Taxonomy" id="5949"/>
    <lineage>
        <taxon>Eukaryota</taxon>
        <taxon>Sar</taxon>
        <taxon>Alveolata</taxon>
        <taxon>Ciliophora</taxon>
        <taxon>Intramacronucleata</taxon>
        <taxon>Spirotrichea</taxon>
        <taxon>Stichotrichia</taxon>
        <taxon>Sporadotrichida</taxon>
        <taxon>Oxytrichidae</taxon>
        <taxon>Stylonychinae</taxon>
        <taxon>Stylonychia</taxon>
    </lineage>
</organism>
<evidence type="ECO:0000256" key="4">
    <source>
        <dbReference type="ARBA" id="ARBA00022741"/>
    </source>
</evidence>
<feature type="region of interest" description="Disordered" evidence="9">
    <location>
        <begin position="220"/>
        <end position="242"/>
    </location>
</feature>